<name>A0A838B0S9_9HYPH</name>
<sequence>MKTIVLVSCGKTKHHSRVSARNLYQGSLFKKSLAYAEKLKPDAIYILSAKHGLVGLDDEIDPYEKTLNKMGQSERRKWGALVASQLSQRCDLSSDSFVFLAGEIYSKYLQLYIKITSRPLEGLSFGRQLAWLGNA</sequence>
<evidence type="ECO:0000313" key="2">
    <source>
        <dbReference type="EMBL" id="MBA1140276.1"/>
    </source>
</evidence>
<accession>A0A838B0S9</accession>
<protein>
    <recommendedName>
        <fullName evidence="1">DUF6884 domain-containing protein</fullName>
    </recommendedName>
</protein>
<dbReference type="AlphaFoldDB" id="A0A838B0S9"/>
<feature type="domain" description="DUF6884" evidence="1">
    <location>
        <begin position="4"/>
        <end position="133"/>
    </location>
</feature>
<gene>
    <name evidence="2" type="ORF">H0241_08400</name>
</gene>
<reference evidence="2 3" key="1">
    <citation type="submission" date="2020-07" db="EMBL/GenBank/DDBJ databases">
        <title>Definition of the novel symbiovar canariense within Mesorhizobium novociceri, a new species of genus Mesorhizobium nodulating Cicer canariense in the Caldera de Taburiente National Park (La Palma, Canary Islands).</title>
        <authorList>
            <person name="Leon-Barrios M."/>
            <person name="Perez-Yepez J."/>
            <person name="Flores-Felix J.D."/>
            <person name="Ramirez-Baena M.H."/>
            <person name="Pulido-Suarez L."/>
            <person name="Igual J.M."/>
            <person name="Velazquez E."/>
            <person name="Peix A."/>
        </authorList>
    </citation>
    <scope>NUCLEOTIDE SEQUENCE [LARGE SCALE GENOMIC DNA]</scope>
    <source>
        <strain evidence="2 3">CCANP35</strain>
    </source>
</reference>
<keyword evidence="3" id="KW-1185">Reference proteome</keyword>
<evidence type="ECO:0000313" key="3">
    <source>
        <dbReference type="Proteomes" id="UP000558284"/>
    </source>
</evidence>
<dbReference type="Proteomes" id="UP000558284">
    <property type="component" value="Unassembled WGS sequence"/>
</dbReference>
<dbReference type="EMBL" id="JACDTY010000003">
    <property type="protein sequence ID" value="MBA1140276.1"/>
    <property type="molecule type" value="Genomic_DNA"/>
</dbReference>
<comment type="caution">
    <text evidence="2">The sequence shown here is derived from an EMBL/GenBank/DDBJ whole genome shotgun (WGS) entry which is preliminary data.</text>
</comment>
<organism evidence="2 3">
    <name type="scientific">Mesorhizobium neociceri</name>
    <dbReference type="NCBI Taxonomy" id="1307853"/>
    <lineage>
        <taxon>Bacteria</taxon>
        <taxon>Pseudomonadati</taxon>
        <taxon>Pseudomonadota</taxon>
        <taxon>Alphaproteobacteria</taxon>
        <taxon>Hyphomicrobiales</taxon>
        <taxon>Phyllobacteriaceae</taxon>
        <taxon>Mesorhizobium</taxon>
    </lineage>
</organism>
<dbReference type="InterPro" id="IPR049251">
    <property type="entry name" value="DUF6884"/>
</dbReference>
<dbReference type="Pfam" id="PF21818">
    <property type="entry name" value="DUF6884"/>
    <property type="match status" value="1"/>
</dbReference>
<dbReference type="RefSeq" id="WP_181056971.1">
    <property type="nucleotide sequence ID" value="NZ_JACDTY010000003.1"/>
</dbReference>
<proteinExistence type="predicted"/>
<evidence type="ECO:0000259" key="1">
    <source>
        <dbReference type="Pfam" id="PF21818"/>
    </source>
</evidence>